<proteinExistence type="predicted"/>
<reference evidence="2" key="1">
    <citation type="journal article" date="2015" name="Nature">
        <title>Complex archaea that bridge the gap between prokaryotes and eukaryotes.</title>
        <authorList>
            <person name="Spang A."/>
            <person name="Saw J.H."/>
            <person name="Jorgensen S.L."/>
            <person name="Zaremba-Niedzwiedzka K."/>
            <person name="Martijn J."/>
            <person name="Lind A.E."/>
            <person name="van Eijk R."/>
            <person name="Schleper C."/>
            <person name="Guy L."/>
            <person name="Ettema T.J."/>
        </authorList>
    </citation>
    <scope>NUCLEOTIDE SEQUENCE</scope>
</reference>
<feature type="transmembrane region" description="Helical" evidence="1">
    <location>
        <begin position="284"/>
        <end position="304"/>
    </location>
</feature>
<keyword evidence="1" id="KW-0812">Transmembrane</keyword>
<feature type="transmembrane region" description="Helical" evidence="1">
    <location>
        <begin position="171"/>
        <end position="194"/>
    </location>
</feature>
<protein>
    <submittedName>
        <fullName evidence="2">Uncharacterized protein</fullName>
    </submittedName>
</protein>
<feature type="transmembrane region" description="Helical" evidence="1">
    <location>
        <begin position="39"/>
        <end position="62"/>
    </location>
</feature>
<evidence type="ECO:0000256" key="1">
    <source>
        <dbReference type="SAM" id="Phobius"/>
    </source>
</evidence>
<dbReference type="AlphaFoldDB" id="A0A0F8WI88"/>
<feature type="transmembrane region" description="Helical" evidence="1">
    <location>
        <begin position="201"/>
        <end position="222"/>
    </location>
</feature>
<feature type="transmembrane region" description="Helical" evidence="1">
    <location>
        <begin position="130"/>
        <end position="151"/>
    </location>
</feature>
<feature type="non-terminal residue" evidence="2">
    <location>
        <position position="1"/>
    </location>
</feature>
<accession>A0A0F8WI88</accession>
<comment type="caution">
    <text evidence="2">The sequence shown here is derived from an EMBL/GenBank/DDBJ whole genome shotgun (WGS) entry which is preliminary data.</text>
</comment>
<evidence type="ECO:0000313" key="2">
    <source>
        <dbReference type="EMBL" id="KKK47860.1"/>
    </source>
</evidence>
<feature type="transmembrane region" description="Helical" evidence="1">
    <location>
        <begin position="74"/>
        <end position="96"/>
    </location>
</feature>
<sequence length="335" mass="39847">FSIIIQPINLILGFFFVFILPGYNLLSILKPDYKFTEKLGYTIVLSLAIESAFMFISYLLLYNFMTYPESNTSGFIFDPFLLTTAIMSINLILIFIKRIKNHKIKQNNDIKEEKFFRNFRSIKRRIKPKNVIIIISLFLALTFLCISAIYSNVPDNNFLANYVDYRSNFTFFFRVPLIFYFFLIISILCLTYIIFSVKNSYITLTCISIFLYCLWILPYLQIGNYYSNDSYYLFKSYEVYLKYGILSHQGYHFVMYNFDSLRYSTSLFSAILLTNATSMGIDFVLWYLYPLFYIFLPFFFYSVLKKHSNEKKKIEILLIILVIFILFTPQFLKYG</sequence>
<keyword evidence="1" id="KW-0472">Membrane</keyword>
<gene>
    <name evidence="2" type="ORF">LCGC14_3150930</name>
</gene>
<feature type="transmembrane region" description="Helical" evidence="1">
    <location>
        <begin position="316"/>
        <end position="332"/>
    </location>
</feature>
<organism evidence="2">
    <name type="scientific">marine sediment metagenome</name>
    <dbReference type="NCBI Taxonomy" id="412755"/>
    <lineage>
        <taxon>unclassified sequences</taxon>
        <taxon>metagenomes</taxon>
        <taxon>ecological metagenomes</taxon>
    </lineage>
</organism>
<keyword evidence="1" id="KW-1133">Transmembrane helix</keyword>
<feature type="non-terminal residue" evidence="2">
    <location>
        <position position="335"/>
    </location>
</feature>
<dbReference type="EMBL" id="LAZR01069358">
    <property type="protein sequence ID" value="KKK47860.1"/>
    <property type="molecule type" value="Genomic_DNA"/>
</dbReference>
<name>A0A0F8WI88_9ZZZZ</name>
<feature type="transmembrane region" description="Helical" evidence="1">
    <location>
        <begin position="6"/>
        <end position="27"/>
    </location>
</feature>